<dbReference type="OrthoDB" id="7722272at2"/>
<dbReference type="SUPFAM" id="SSF74653">
    <property type="entry name" value="TolA/TonB C-terminal domain"/>
    <property type="match status" value="1"/>
</dbReference>
<feature type="region of interest" description="Disordered" evidence="5">
    <location>
        <begin position="67"/>
        <end position="236"/>
    </location>
</feature>
<dbReference type="GO" id="GO:0055085">
    <property type="term" value="P:transmembrane transport"/>
    <property type="evidence" value="ECO:0007669"/>
    <property type="project" value="InterPro"/>
</dbReference>
<accession>A0A4R5V038</accession>
<dbReference type="Pfam" id="PF13103">
    <property type="entry name" value="TonB_2"/>
    <property type="match status" value="1"/>
</dbReference>
<keyword evidence="2" id="KW-0812">Transmembrane</keyword>
<feature type="domain" description="TonB C-terminal" evidence="6">
    <location>
        <begin position="239"/>
        <end position="329"/>
    </location>
</feature>
<evidence type="ECO:0000256" key="2">
    <source>
        <dbReference type="ARBA" id="ARBA00022692"/>
    </source>
</evidence>
<comment type="caution">
    <text evidence="7">The sequence shown here is derived from an EMBL/GenBank/DDBJ whole genome shotgun (WGS) entry which is preliminary data.</text>
</comment>
<gene>
    <name evidence="7" type="ORF">E1832_14410</name>
</gene>
<comment type="subcellular location">
    <subcellularLocation>
        <location evidence="1">Membrane</location>
        <topology evidence="1">Single-pass membrane protein</topology>
    </subcellularLocation>
</comment>
<feature type="compositionally biased region" description="Low complexity" evidence="5">
    <location>
        <begin position="175"/>
        <end position="184"/>
    </location>
</feature>
<dbReference type="Gene3D" id="3.30.1150.10">
    <property type="match status" value="1"/>
</dbReference>
<organism evidence="7 8">
    <name type="scientific">Antarcticimicrobium luteum</name>
    <dbReference type="NCBI Taxonomy" id="2547397"/>
    <lineage>
        <taxon>Bacteria</taxon>
        <taxon>Pseudomonadati</taxon>
        <taxon>Pseudomonadota</taxon>
        <taxon>Alphaproteobacteria</taxon>
        <taxon>Rhodobacterales</taxon>
        <taxon>Paracoccaceae</taxon>
        <taxon>Antarcticimicrobium</taxon>
    </lineage>
</organism>
<dbReference type="InterPro" id="IPR006260">
    <property type="entry name" value="TonB/TolA_C"/>
</dbReference>
<dbReference type="InterPro" id="IPR037682">
    <property type="entry name" value="TonB_C"/>
</dbReference>
<name>A0A4R5V038_9RHOB</name>
<dbReference type="RefSeq" id="WP_133360466.1">
    <property type="nucleotide sequence ID" value="NZ_SMUV01000069.1"/>
</dbReference>
<keyword evidence="4" id="KW-0472">Membrane</keyword>
<proteinExistence type="predicted"/>
<evidence type="ECO:0000256" key="4">
    <source>
        <dbReference type="ARBA" id="ARBA00023136"/>
    </source>
</evidence>
<keyword evidence="8" id="KW-1185">Reference proteome</keyword>
<keyword evidence="3" id="KW-1133">Transmembrane helix</keyword>
<evidence type="ECO:0000256" key="1">
    <source>
        <dbReference type="ARBA" id="ARBA00004167"/>
    </source>
</evidence>
<evidence type="ECO:0000256" key="5">
    <source>
        <dbReference type="SAM" id="MobiDB-lite"/>
    </source>
</evidence>
<evidence type="ECO:0000313" key="8">
    <source>
        <dbReference type="Proteomes" id="UP000295301"/>
    </source>
</evidence>
<protein>
    <submittedName>
        <fullName evidence="7">TonB family protein</fullName>
    </submittedName>
</protein>
<evidence type="ECO:0000259" key="6">
    <source>
        <dbReference type="PROSITE" id="PS52015"/>
    </source>
</evidence>
<evidence type="ECO:0000256" key="3">
    <source>
        <dbReference type="ARBA" id="ARBA00022989"/>
    </source>
</evidence>
<dbReference type="NCBIfam" id="TIGR01352">
    <property type="entry name" value="tonB_Cterm"/>
    <property type="match status" value="1"/>
</dbReference>
<dbReference type="AlphaFoldDB" id="A0A4R5V038"/>
<dbReference type="Proteomes" id="UP000295301">
    <property type="component" value="Unassembled WGS sequence"/>
</dbReference>
<sequence>MSALAEKAVFGVIAAGLHVLALAALPGTGAQSGGAGGTGRVTLEGASPQIAAMVAAWTAPPEMAEPVALSQPSLPSADPPAPDLPPVERAPRPPATAAQLPDLADAPPPPQAANLPLPTPMPAPSLTEAPSLRLPQPEQGTEERPEITIAPSAQAPRDPLQRPKAPSALPPPGAPQLAEAMEAAPPQPPPPARSETPAAQRTQAAAQAQQAAGRGGAQRAGTNGKAQQPALGSGQRHSLIAAWGARIIDRIERTKRAPRGLRGGGRVVLRLQVSRSGALQGVSIRSSSGNAEMDAAAINAVRRAGRFPPAPEGLTRPVYSFSLPVRFNG</sequence>
<reference evidence="7 8" key="1">
    <citation type="submission" date="2019-03" db="EMBL/GenBank/DDBJ databases">
        <title>Ruegeria lutea sp. nov., a novel strain, isolated from marine sediment, the Masan Bay, South Korea.</title>
        <authorList>
            <person name="Kim J."/>
            <person name="Kim D.-Y."/>
            <person name="Lee S.-S."/>
        </authorList>
    </citation>
    <scope>NUCLEOTIDE SEQUENCE [LARGE SCALE GENOMIC DNA]</scope>
    <source>
        <strain evidence="7 8">318-1</strain>
    </source>
</reference>
<dbReference type="EMBL" id="SMUV01000069">
    <property type="protein sequence ID" value="TDK45062.1"/>
    <property type="molecule type" value="Genomic_DNA"/>
</dbReference>
<dbReference type="PROSITE" id="PS52015">
    <property type="entry name" value="TONB_CTD"/>
    <property type="match status" value="1"/>
</dbReference>
<dbReference type="GO" id="GO:0016020">
    <property type="term" value="C:membrane"/>
    <property type="evidence" value="ECO:0007669"/>
    <property type="project" value="UniProtKB-SubCell"/>
</dbReference>
<evidence type="ECO:0000313" key="7">
    <source>
        <dbReference type="EMBL" id="TDK45062.1"/>
    </source>
</evidence>
<feature type="compositionally biased region" description="Low complexity" evidence="5">
    <location>
        <begin position="193"/>
        <end position="212"/>
    </location>
</feature>
<feature type="compositionally biased region" description="Pro residues" evidence="5">
    <location>
        <begin position="106"/>
        <end position="123"/>
    </location>
</feature>
<feature type="compositionally biased region" description="Low complexity" evidence="5">
    <location>
        <begin position="95"/>
        <end position="105"/>
    </location>
</feature>